<evidence type="ECO:0000313" key="1">
    <source>
        <dbReference type="EMBL" id="GAN97217.1"/>
    </source>
</evidence>
<dbReference type="PANTHER" id="PTHR30471:SF3">
    <property type="entry name" value="UPF0758 PROTEIN YEES-RELATED"/>
    <property type="match status" value="1"/>
</dbReference>
<dbReference type="AlphaFoldDB" id="A0A0D6Q0Z6"/>
<name>A0A0D6Q0Z6_KOMEU</name>
<comment type="caution">
    <text evidence="1">The sequence shown here is derived from an EMBL/GenBank/DDBJ whole genome shotgun (WGS) entry which is preliminary data.</text>
</comment>
<dbReference type="RefSeq" id="WP_239648413.1">
    <property type="nucleotide sequence ID" value="NZ_BANI01000137.1"/>
</dbReference>
<dbReference type="PANTHER" id="PTHR30471">
    <property type="entry name" value="DNA REPAIR PROTEIN RADC"/>
    <property type="match status" value="1"/>
</dbReference>
<dbReference type="EMBL" id="BANI01000137">
    <property type="protein sequence ID" value="GAN97217.1"/>
    <property type="molecule type" value="Genomic_DNA"/>
</dbReference>
<sequence length="225" mass="24212">MNTLRGTGPGGHRARMRRRIRTAGAHSLADYELLEVLLFAAVPRRDTKPQAKALLAHFGDLEAVLDAGPAALRAAGLGPRGVAVLGCPVQVARRLAHPDLRGQVVFADMAAVLAYCDRLPARDPDAWRLFYLDSARHVLADEAVATAPPADMCRTVLARALELHAVSLVAVRDIGQRTPPADGQDADLRFGRMLETHARLLGLIVHDCVVRGCGTDASLRAMITR</sequence>
<gene>
    <name evidence="1" type="ORF">Geu3261_0156_020</name>
</gene>
<accession>A0A0D6Q0Z6</accession>
<proteinExistence type="predicted"/>
<protein>
    <submittedName>
        <fullName evidence="1">DNA repair protein RadC</fullName>
    </submittedName>
</protein>
<dbReference type="Proteomes" id="UP000032675">
    <property type="component" value="Unassembled WGS sequence"/>
</dbReference>
<dbReference type="InterPro" id="IPR001405">
    <property type="entry name" value="UPF0758"/>
</dbReference>
<reference evidence="1 2" key="1">
    <citation type="submission" date="2012-11" db="EMBL/GenBank/DDBJ databases">
        <title>Whole genome sequence of Gluconacetobacter europaeus NBRC3261.</title>
        <authorList>
            <person name="Azuma Y."/>
            <person name="Higashiura N."/>
            <person name="Hirakawa H."/>
            <person name="Matsushita K."/>
        </authorList>
    </citation>
    <scope>NUCLEOTIDE SEQUENCE [LARGE SCALE GENOMIC DNA]</scope>
    <source>
        <strain evidence="1 2">NBRC 3261</strain>
    </source>
</reference>
<organism evidence="1 2">
    <name type="scientific">Komagataeibacter europaeus NBRC 3261</name>
    <dbReference type="NCBI Taxonomy" id="1234669"/>
    <lineage>
        <taxon>Bacteria</taxon>
        <taxon>Pseudomonadati</taxon>
        <taxon>Pseudomonadota</taxon>
        <taxon>Alphaproteobacteria</taxon>
        <taxon>Acetobacterales</taxon>
        <taxon>Acetobacteraceae</taxon>
        <taxon>Komagataeibacter</taxon>
    </lineage>
</organism>
<evidence type="ECO:0000313" key="2">
    <source>
        <dbReference type="Proteomes" id="UP000032675"/>
    </source>
</evidence>